<evidence type="ECO:0000256" key="7">
    <source>
        <dbReference type="ARBA" id="ARBA00022832"/>
    </source>
</evidence>
<protein>
    <submittedName>
        <fullName evidence="16">Fatty acid hydroxylase</fullName>
    </submittedName>
</protein>
<keyword evidence="10" id="KW-0560">Oxidoreductase</keyword>
<feature type="domain" description="Fatty acid hydroxylase" evidence="15">
    <location>
        <begin position="39"/>
        <end position="180"/>
    </location>
</feature>
<keyword evidence="13" id="KW-0275">Fatty acid biosynthesis</keyword>
<evidence type="ECO:0000256" key="2">
    <source>
        <dbReference type="ARBA" id="ARBA00004477"/>
    </source>
</evidence>
<keyword evidence="3" id="KW-0444">Lipid biosynthesis</keyword>
<comment type="cofactor">
    <cofactor evidence="1">
        <name>Zn(2+)</name>
        <dbReference type="ChEBI" id="CHEBI:29105"/>
    </cofactor>
</comment>
<dbReference type="Pfam" id="PF04116">
    <property type="entry name" value="FA_hydroxylase"/>
    <property type="match status" value="1"/>
</dbReference>
<proteinExistence type="predicted"/>
<keyword evidence="8" id="KW-0862">Zinc</keyword>
<evidence type="ECO:0000256" key="10">
    <source>
        <dbReference type="ARBA" id="ARBA00023002"/>
    </source>
</evidence>
<gene>
    <name evidence="16" type="ORF">G8O30_13175</name>
</gene>
<evidence type="ECO:0000256" key="8">
    <source>
        <dbReference type="ARBA" id="ARBA00022833"/>
    </source>
</evidence>
<dbReference type="PANTHER" id="PTHR12863">
    <property type="entry name" value="FATTY ACID HYDROXYLASE"/>
    <property type="match status" value="1"/>
</dbReference>
<evidence type="ECO:0000256" key="11">
    <source>
        <dbReference type="ARBA" id="ARBA00023098"/>
    </source>
</evidence>
<accession>A0A7S8HGI5</accession>
<dbReference type="GO" id="GO:0080132">
    <property type="term" value="F:fatty acid 2-hydroxylase activity"/>
    <property type="evidence" value="ECO:0007669"/>
    <property type="project" value="InterPro"/>
</dbReference>
<feature type="transmembrane region" description="Helical" evidence="14">
    <location>
        <begin position="7"/>
        <end position="26"/>
    </location>
</feature>
<keyword evidence="9 14" id="KW-1133">Transmembrane helix</keyword>
<evidence type="ECO:0000256" key="9">
    <source>
        <dbReference type="ARBA" id="ARBA00022989"/>
    </source>
</evidence>
<evidence type="ECO:0000256" key="5">
    <source>
        <dbReference type="ARBA" id="ARBA00022723"/>
    </source>
</evidence>
<dbReference type="AlphaFoldDB" id="A0A7S8HGI5"/>
<keyword evidence="17" id="KW-1185">Reference proteome</keyword>
<sequence length="199" mass="23811">MKKEFWFYPDIICLSLLFIGSFFFFLTFATSWTQWLSILIGMVTYTLGEYLTHRFVFHMKPPKHPFFLKLMKRVHYDHHVKPKDLHLLFLPLWYSVPNIVVVAILVFFITGNLAVTSGFISGVVIFIIYYEYTHYVAHRPINPKTPWGKWMKKVHLWHHYKNEQYWYGVTSPIYDYALGTFKDQKDVEKSATARDLEKE</sequence>
<evidence type="ECO:0000256" key="4">
    <source>
        <dbReference type="ARBA" id="ARBA00022692"/>
    </source>
</evidence>
<evidence type="ECO:0000256" key="14">
    <source>
        <dbReference type="SAM" id="Phobius"/>
    </source>
</evidence>
<evidence type="ECO:0000256" key="13">
    <source>
        <dbReference type="ARBA" id="ARBA00023160"/>
    </source>
</evidence>
<dbReference type="GO" id="GO:0005506">
    <property type="term" value="F:iron ion binding"/>
    <property type="evidence" value="ECO:0007669"/>
    <property type="project" value="InterPro"/>
</dbReference>
<evidence type="ECO:0000256" key="12">
    <source>
        <dbReference type="ARBA" id="ARBA00023136"/>
    </source>
</evidence>
<name>A0A7S8HGI5_9BACI</name>
<evidence type="ECO:0000256" key="6">
    <source>
        <dbReference type="ARBA" id="ARBA00022824"/>
    </source>
</evidence>
<keyword evidence="7" id="KW-0276">Fatty acid metabolism</keyword>
<keyword evidence="4 14" id="KW-0812">Transmembrane</keyword>
<feature type="transmembrane region" description="Helical" evidence="14">
    <location>
        <begin position="32"/>
        <end position="51"/>
    </location>
</feature>
<dbReference type="KEGG" id="mcui:G8O30_13175"/>
<keyword evidence="12 14" id="KW-0472">Membrane</keyword>
<dbReference type="InterPro" id="IPR006694">
    <property type="entry name" value="Fatty_acid_hydroxylase"/>
</dbReference>
<dbReference type="EMBL" id="CP049742">
    <property type="protein sequence ID" value="QPC47842.1"/>
    <property type="molecule type" value="Genomic_DNA"/>
</dbReference>
<reference evidence="16 17" key="1">
    <citation type="submission" date="2019-07" db="EMBL/GenBank/DDBJ databases">
        <title>Genome sequence of 2 isolates from Red Sea Mangroves.</title>
        <authorList>
            <person name="Sefrji F."/>
            <person name="Michoud G."/>
            <person name="Merlino G."/>
            <person name="Daffonchio D."/>
        </authorList>
    </citation>
    <scope>NUCLEOTIDE SEQUENCE [LARGE SCALE GENOMIC DNA]</scope>
    <source>
        <strain evidence="16 17">R1DC41</strain>
    </source>
</reference>
<evidence type="ECO:0000259" key="15">
    <source>
        <dbReference type="Pfam" id="PF04116"/>
    </source>
</evidence>
<dbReference type="RefSeq" id="WP_239672520.1">
    <property type="nucleotide sequence ID" value="NZ_CP049742.1"/>
</dbReference>
<dbReference type="InterPro" id="IPR014430">
    <property type="entry name" value="Scs7"/>
</dbReference>
<evidence type="ECO:0000256" key="1">
    <source>
        <dbReference type="ARBA" id="ARBA00001947"/>
    </source>
</evidence>
<dbReference type="GO" id="GO:0006633">
    <property type="term" value="P:fatty acid biosynthetic process"/>
    <property type="evidence" value="ECO:0007669"/>
    <property type="project" value="UniProtKB-KW"/>
</dbReference>
<dbReference type="Proteomes" id="UP000593626">
    <property type="component" value="Chromosome"/>
</dbReference>
<evidence type="ECO:0000313" key="17">
    <source>
        <dbReference type="Proteomes" id="UP000593626"/>
    </source>
</evidence>
<organism evidence="16 17">
    <name type="scientific">Mangrovibacillus cuniculi</name>
    <dbReference type="NCBI Taxonomy" id="2593652"/>
    <lineage>
        <taxon>Bacteria</taxon>
        <taxon>Bacillati</taxon>
        <taxon>Bacillota</taxon>
        <taxon>Bacilli</taxon>
        <taxon>Bacillales</taxon>
        <taxon>Bacillaceae</taxon>
        <taxon>Mangrovibacillus</taxon>
    </lineage>
</organism>
<comment type="subcellular location">
    <subcellularLocation>
        <location evidence="2">Endoplasmic reticulum membrane</location>
        <topology evidence="2">Multi-pass membrane protein</topology>
    </subcellularLocation>
</comment>
<feature type="transmembrane region" description="Helical" evidence="14">
    <location>
        <begin position="115"/>
        <end position="132"/>
    </location>
</feature>
<keyword evidence="5" id="KW-0479">Metal-binding</keyword>
<evidence type="ECO:0000256" key="3">
    <source>
        <dbReference type="ARBA" id="ARBA00022516"/>
    </source>
</evidence>
<keyword evidence="6" id="KW-0256">Endoplasmic reticulum</keyword>
<dbReference type="PANTHER" id="PTHR12863:SF1">
    <property type="entry name" value="FATTY ACID 2-HYDROXYLASE"/>
    <property type="match status" value="1"/>
</dbReference>
<dbReference type="GO" id="GO:0016020">
    <property type="term" value="C:membrane"/>
    <property type="evidence" value="ECO:0007669"/>
    <property type="project" value="InterPro"/>
</dbReference>
<evidence type="ECO:0000313" key="16">
    <source>
        <dbReference type="EMBL" id="QPC47842.1"/>
    </source>
</evidence>
<keyword evidence="11" id="KW-0443">Lipid metabolism</keyword>